<feature type="region of interest" description="Disordered" evidence="1">
    <location>
        <begin position="270"/>
        <end position="303"/>
    </location>
</feature>
<reference evidence="2 4" key="1">
    <citation type="journal article" date="2019" name="Int. J. Syst. Evol. Microbiol.">
        <title>Streptomyces cyaneochromogenes sp. nov., a blue pigment-producing actinomycete from manganese-contaminated soil.</title>
        <authorList>
            <person name="Tang X."/>
            <person name="Zhao J."/>
            <person name="Li K."/>
            <person name="Chen Z."/>
            <person name="Sun Y."/>
            <person name="Gao J."/>
        </authorList>
    </citation>
    <scope>NUCLEOTIDE SEQUENCE [LARGE SCALE GENOMIC DNA]</scope>
    <source>
        <strain evidence="2 4">MK-45</strain>
    </source>
</reference>
<dbReference type="OrthoDB" id="4174204at2"/>
<organism evidence="2 4">
    <name type="scientific">Streptomyces cyaneochromogenes</name>
    <dbReference type="NCBI Taxonomy" id="2496836"/>
    <lineage>
        <taxon>Bacteria</taxon>
        <taxon>Bacillati</taxon>
        <taxon>Actinomycetota</taxon>
        <taxon>Actinomycetes</taxon>
        <taxon>Kitasatosporales</taxon>
        <taxon>Streptomycetaceae</taxon>
        <taxon>Streptomyces</taxon>
    </lineage>
</organism>
<dbReference type="RefSeq" id="WP_126387524.1">
    <property type="nucleotide sequence ID" value="NZ_CP034539.1"/>
</dbReference>
<feature type="region of interest" description="Disordered" evidence="1">
    <location>
        <begin position="1"/>
        <end position="42"/>
    </location>
</feature>
<proteinExistence type="predicted"/>
<evidence type="ECO:0000313" key="3">
    <source>
        <dbReference type="EMBL" id="AZQ40086.1"/>
    </source>
</evidence>
<evidence type="ECO:0000313" key="4">
    <source>
        <dbReference type="Proteomes" id="UP000280298"/>
    </source>
</evidence>
<name>A0A3S9LYY8_9ACTN</name>
<evidence type="ECO:0000313" key="2">
    <source>
        <dbReference type="EMBL" id="AZQ32137.1"/>
    </source>
</evidence>
<evidence type="ECO:0000256" key="1">
    <source>
        <dbReference type="SAM" id="MobiDB-lite"/>
    </source>
</evidence>
<dbReference type="KEGG" id="scya:EJ357_00420"/>
<keyword evidence="4" id="KW-1185">Reference proteome</keyword>
<dbReference type="Proteomes" id="UP000280298">
    <property type="component" value="Chromosome"/>
</dbReference>
<protein>
    <submittedName>
        <fullName evidence="2">Uncharacterized protein</fullName>
    </submittedName>
</protein>
<dbReference type="AlphaFoldDB" id="A0A3S9LYY8"/>
<accession>A0A3S9LYY8</accession>
<sequence>MAVEPNAAPSGPGTAEAWESEGGACPGMEPLRGPEPGPAAITVPQEHGRRLLTRCPGRADGFGPGSPPPSLAVRRRPEGLAMLRSELRLNAPLFVAQSAVSNHTGLIARAGLAMPAAPFGTPAWQLPALVSYLQRLHQDDEDPSPELWRAHTERPIGPVPRPHIRYQGDGLHDADAVCVLDIQLGPRDKETGWLPADLAVIEQEEGACPFGRVTRRHGVEAIAAYAAEELTAEHARLMDRARRHPDSYFLRLADLAQRAADWADKVHAAHAGSSAHAGPARKLCAARTRSPPETGTAVVPEHS</sequence>
<gene>
    <name evidence="2" type="ORF">EJ357_00420</name>
    <name evidence="3" type="ORF">EJ357_47510</name>
</gene>
<dbReference type="EMBL" id="CP034539">
    <property type="protein sequence ID" value="AZQ32137.1"/>
    <property type="molecule type" value="Genomic_DNA"/>
</dbReference>
<dbReference type="EMBL" id="CP034539">
    <property type="protein sequence ID" value="AZQ40086.1"/>
    <property type="molecule type" value="Genomic_DNA"/>
</dbReference>
<dbReference type="KEGG" id="scya:EJ357_47510"/>